<dbReference type="EC" id="2.7.13.3" evidence="2"/>
<accession>B9XKL5</accession>
<dbReference type="SUPFAM" id="SSF55781">
    <property type="entry name" value="GAF domain-like"/>
    <property type="match status" value="1"/>
</dbReference>
<sequence>MTGSNTAFDFLSSGGEMARRIRDYDWSKHPLGPLERWPQSLKIAVRIMLTSRYQMWVGWGPEFYFFCNDAYLPTVGIKHTWVLGTPASKVWAEIWPDIGPRAESVVKTGNATWDEGLLLFLQRSGFTEETYHTFSYSPLPDDSGAIGGLLCVVTEETERTIDQRRLAMLREMAADLATVKTEGELFRTVEHRLKARALDIPFGLVYLYDAEGRRACLACSNGVTPQSPIAPAEISLSSADSIWPAQKVFETNHPVLVENLTERFQNLPTGPWNKPARQAVLVPITQPARQTPAGFLVAGINPYRPFGSAYSGFLDLLAGQIAAALSNARVYEAERQRAEALAEIDRAKTTFFSNVSHEFRTPLTLLLGPVEDLLNQAAGKLDADEQEELKTIHRNGLRLLKLVNSLLDFSRIEAGRIQAAYQEIDLAGYTAELASVFRSAIEKAGLKFTVDCPPLAEPIFVDRDMWEKIVLNLISNAFKFTLQGEIEVRLRQVGKNAELTVRDTGAGIPAEQVNRVFERFHRVEGTQGRTHEGTGIGLALVHELVKLHGGRVSVSSELGQGSTFTVSLPFGQDHLPQTQVSSGRQVAFTNLGPSPYVTEAARWLPDGEEGRLTDKNINTLSNLATTTETGSDPAEVPASPAARARILLADDNADMRDYVMRLLKGSYRVEAVADGEAALKAALKHPPDLILSDIMMPRLDGFGLLREVRNNPSTRLIPVILLSARAGEESRVEGLGHGADDYLTKPFSAHELLARVRSHLRMARLRQEAADVIQAREHELSLIYNNTSDVIFYIGVEPDQRFRFLSVNPSFLATTGLSENQVTGKLVNEVIPEPSCSMVLGHYKQAIQERKTIRWEETSNYPSGKKVGMVSITPIFNPDGVCINLIGTVHDITERKQIEEKLERLVVERTAKLRDTIGELEAFSYSISHDLRAPLRSMQGFAEVLKEDCRDQIGPEGQLYLNKISDSARRMDRLIQDVLTFSKMARTELILEPINTEKLLQTILDSYPSFQPPFSQIAIKARLPLVLGNEAALTQCISNLIGNAIKFVQPGTVPQISVWAEEQDGYVRLFFKDNGIGIPKISQERIFGIFQRISTGYEGTGIGLAIVKKAVERMGGKVGLYSEEGRGSTFWLELKQVKT</sequence>
<evidence type="ECO:0000313" key="16">
    <source>
        <dbReference type="Proteomes" id="UP000003688"/>
    </source>
</evidence>
<gene>
    <name evidence="15" type="ORF">Cflav_PD2674</name>
</gene>
<keyword evidence="16" id="KW-1185">Reference proteome</keyword>
<evidence type="ECO:0000256" key="1">
    <source>
        <dbReference type="ARBA" id="ARBA00000085"/>
    </source>
</evidence>
<dbReference type="InterPro" id="IPR011006">
    <property type="entry name" value="CheY-like_superfamily"/>
</dbReference>
<dbReference type="EMBL" id="ABOX02000025">
    <property type="protein sequence ID" value="EEF59685.1"/>
    <property type="molecule type" value="Genomic_DNA"/>
</dbReference>
<dbReference type="InterPro" id="IPR036890">
    <property type="entry name" value="HATPase_C_sf"/>
</dbReference>
<feature type="domain" description="PAS" evidence="13">
    <location>
        <begin position="776"/>
        <end position="850"/>
    </location>
</feature>
<dbReference type="PROSITE" id="PS50109">
    <property type="entry name" value="HIS_KIN"/>
    <property type="match status" value="2"/>
</dbReference>
<feature type="coiled-coil region" evidence="10">
    <location>
        <begin position="321"/>
        <end position="350"/>
    </location>
</feature>
<evidence type="ECO:0000259" key="13">
    <source>
        <dbReference type="PROSITE" id="PS50112"/>
    </source>
</evidence>
<dbReference type="InterPro" id="IPR029016">
    <property type="entry name" value="GAF-like_dom_sf"/>
</dbReference>
<dbReference type="Proteomes" id="UP000003688">
    <property type="component" value="Unassembled WGS sequence"/>
</dbReference>
<dbReference type="STRING" id="320771.Cflav_PD2674"/>
<dbReference type="SMART" id="SM00448">
    <property type="entry name" value="REC"/>
    <property type="match status" value="1"/>
</dbReference>
<dbReference type="Pfam" id="PF00072">
    <property type="entry name" value="Response_reg"/>
    <property type="match status" value="1"/>
</dbReference>
<evidence type="ECO:0000259" key="14">
    <source>
        <dbReference type="PROSITE" id="PS50113"/>
    </source>
</evidence>
<dbReference type="Pfam" id="PF02518">
    <property type="entry name" value="HATPase_c"/>
    <property type="match status" value="2"/>
</dbReference>
<evidence type="ECO:0000259" key="12">
    <source>
        <dbReference type="PROSITE" id="PS50110"/>
    </source>
</evidence>
<keyword evidence="7" id="KW-0067">ATP-binding</keyword>
<feature type="domain" description="Histidine kinase" evidence="11">
    <location>
        <begin position="926"/>
        <end position="1138"/>
    </location>
</feature>
<dbReference type="InterPro" id="IPR003661">
    <property type="entry name" value="HisK_dim/P_dom"/>
</dbReference>
<dbReference type="SUPFAM" id="SSF55874">
    <property type="entry name" value="ATPase domain of HSP90 chaperone/DNA topoisomerase II/histidine kinase"/>
    <property type="match status" value="2"/>
</dbReference>
<dbReference type="SMART" id="SM00388">
    <property type="entry name" value="HisKA"/>
    <property type="match status" value="2"/>
</dbReference>
<dbReference type="PROSITE" id="PS50113">
    <property type="entry name" value="PAC"/>
    <property type="match status" value="1"/>
</dbReference>
<dbReference type="PRINTS" id="PR00344">
    <property type="entry name" value="BCTRLSENSOR"/>
</dbReference>
<feature type="domain" description="Histidine kinase" evidence="11">
    <location>
        <begin position="354"/>
        <end position="572"/>
    </location>
</feature>
<keyword evidence="8" id="KW-0902">Two-component regulatory system</keyword>
<feature type="domain" description="Response regulatory" evidence="12">
    <location>
        <begin position="645"/>
        <end position="760"/>
    </location>
</feature>
<dbReference type="SUPFAM" id="SSF55785">
    <property type="entry name" value="PYP-like sensor domain (PAS domain)"/>
    <property type="match status" value="1"/>
</dbReference>
<dbReference type="InterPro" id="IPR000700">
    <property type="entry name" value="PAS-assoc_C"/>
</dbReference>
<dbReference type="Pfam" id="PF13185">
    <property type="entry name" value="GAF_2"/>
    <property type="match status" value="1"/>
</dbReference>
<dbReference type="PANTHER" id="PTHR43547">
    <property type="entry name" value="TWO-COMPONENT HISTIDINE KINASE"/>
    <property type="match status" value="1"/>
</dbReference>
<evidence type="ECO:0000256" key="7">
    <source>
        <dbReference type="ARBA" id="ARBA00022840"/>
    </source>
</evidence>
<dbReference type="CDD" id="cd00082">
    <property type="entry name" value="HisKA"/>
    <property type="match status" value="2"/>
</dbReference>
<evidence type="ECO:0000256" key="8">
    <source>
        <dbReference type="ARBA" id="ARBA00023012"/>
    </source>
</evidence>
<comment type="caution">
    <text evidence="15">The sequence shown here is derived from an EMBL/GenBank/DDBJ whole genome shotgun (WGS) entry which is preliminary data.</text>
</comment>
<dbReference type="CDD" id="cd16922">
    <property type="entry name" value="HATPase_EvgS-ArcB-TorS-like"/>
    <property type="match status" value="1"/>
</dbReference>
<dbReference type="Gene3D" id="3.30.450.40">
    <property type="match status" value="1"/>
</dbReference>
<keyword evidence="3 9" id="KW-0597">Phosphoprotein</keyword>
<evidence type="ECO:0000256" key="10">
    <source>
        <dbReference type="SAM" id="Coils"/>
    </source>
</evidence>
<evidence type="ECO:0000256" key="5">
    <source>
        <dbReference type="ARBA" id="ARBA00022741"/>
    </source>
</evidence>
<dbReference type="Gene3D" id="3.30.565.10">
    <property type="entry name" value="Histidine kinase-like ATPase, C-terminal domain"/>
    <property type="match status" value="2"/>
</dbReference>
<evidence type="ECO:0000256" key="6">
    <source>
        <dbReference type="ARBA" id="ARBA00022777"/>
    </source>
</evidence>
<evidence type="ECO:0000256" key="4">
    <source>
        <dbReference type="ARBA" id="ARBA00022679"/>
    </source>
</evidence>
<evidence type="ECO:0000313" key="15">
    <source>
        <dbReference type="EMBL" id="EEF59685.1"/>
    </source>
</evidence>
<dbReference type="CDD" id="cd17574">
    <property type="entry name" value="REC_OmpR"/>
    <property type="match status" value="1"/>
</dbReference>
<dbReference type="Pfam" id="PF08448">
    <property type="entry name" value="PAS_4"/>
    <property type="match status" value="1"/>
</dbReference>
<comment type="catalytic activity">
    <reaction evidence="1">
        <text>ATP + protein L-histidine = ADP + protein N-phospho-L-histidine.</text>
        <dbReference type="EC" id="2.7.13.3"/>
    </reaction>
</comment>
<feature type="domain" description="PAC" evidence="14">
    <location>
        <begin position="851"/>
        <end position="904"/>
    </location>
</feature>
<dbReference type="CDD" id="cd00130">
    <property type="entry name" value="PAS"/>
    <property type="match status" value="1"/>
</dbReference>
<evidence type="ECO:0000256" key="3">
    <source>
        <dbReference type="ARBA" id="ARBA00022553"/>
    </source>
</evidence>
<keyword evidence="10" id="KW-0175">Coiled coil</keyword>
<dbReference type="Gene3D" id="3.40.50.2300">
    <property type="match status" value="1"/>
</dbReference>
<dbReference type="PROSITE" id="PS50112">
    <property type="entry name" value="PAS"/>
    <property type="match status" value="1"/>
</dbReference>
<dbReference type="SMART" id="SM00091">
    <property type="entry name" value="PAS"/>
    <property type="match status" value="1"/>
</dbReference>
<dbReference type="OrthoDB" id="9768069at2"/>
<dbReference type="SUPFAM" id="SSF52172">
    <property type="entry name" value="CheY-like"/>
    <property type="match status" value="1"/>
</dbReference>
<dbReference type="NCBIfam" id="TIGR00229">
    <property type="entry name" value="sensory_box"/>
    <property type="match status" value="1"/>
</dbReference>
<keyword evidence="4 15" id="KW-0808">Transferase</keyword>
<dbReference type="PROSITE" id="PS50110">
    <property type="entry name" value="RESPONSE_REGULATORY"/>
    <property type="match status" value="1"/>
</dbReference>
<keyword evidence="6 15" id="KW-0418">Kinase</keyword>
<dbReference type="InterPro" id="IPR036097">
    <property type="entry name" value="HisK_dim/P_sf"/>
</dbReference>
<protein>
    <recommendedName>
        <fullName evidence="2">histidine kinase</fullName>
        <ecNumber evidence="2">2.7.13.3</ecNumber>
    </recommendedName>
</protein>
<evidence type="ECO:0000259" key="11">
    <source>
        <dbReference type="PROSITE" id="PS50109"/>
    </source>
</evidence>
<keyword evidence="5" id="KW-0547">Nucleotide-binding</keyword>
<dbReference type="InterPro" id="IPR035965">
    <property type="entry name" value="PAS-like_dom_sf"/>
</dbReference>
<name>B9XKL5_PEDPL</name>
<dbReference type="RefSeq" id="WP_007416358.1">
    <property type="nucleotide sequence ID" value="NZ_ABOX02000025.1"/>
</dbReference>
<dbReference type="SUPFAM" id="SSF47384">
    <property type="entry name" value="Homodimeric domain of signal transducing histidine kinase"/>
    <property type="match status" value="2"/>
</dbReference>
<dbReference type="InterPro" id="IPR000014">
    <property type="entry name" value="PAS"/>
</dbReference>
<dbReference type="FunFam" id="1.10.287.130:FF:000045">
    <property type="entry name" value="Two-component system sensor histidine kinase/response regulator"/>
    <property type="match status" value="1"/>
</dbReference>
<dbReference type="SMART" id="SM00387">
    <property type="entry name" value="HATPase_c"/>
    <property type="match status" value="2"/>
</dbReference>
<dbReference type="InterPro" id="IPR001789">
    <property type="entry name" value="Sig_transdc_resp-reg_receiver"/>
</dbReference>
<dbReference type="GO" id="GO:0000155">
    <property type="term" value="F:phosphorelay sensor kinase activity"/>
    <property type="evidence" value="ECO:0007669"/>
    <property type="project" value="InterPro"/>
</dbReference>
<feature type="modified residue" description="4-aspartylphosphate" evidence="9">
    <location>
        <position position="693"/>
    </location>
</feature>
<dbReference type="InterPro" id="IPR005467">
    <property type="entry name" value="His_kinase_dom"/>
</dbReference>
<dbReference type="Gene3D" id="1.10.287.130">
    <property type="match status" value="2"/>
</dbReference>
<dbReference type="Gene3D" id="3.30.450.20">
    <property type="entry name" value="PAS domain"/>
    <property type="match status" value="2"/>
</dbReference>
<evidence type="ECO:0000256" key="9">
    <source>
        <dbReference type="PROSITE-ProRule" id="PRU00169"/>
    </source>
</evidence>
<dbReference type="PANTHER" id="PTHR43547:SF2">
    <property type="entry name" value="HYBRID SIGNAL TRANSDUCTION HISTIDINE KINASE C"/>
    <property type="match status" value="1"/>
</dbReference>
<dbReference type="Pfam" id="PF00512">
    <property type="entry name" value="HisKA"/>
    <property type="match status" value="2"/>
</dbReference>
<dbReference type="InterPro" id="IPR013656">
    <property type="entry name" value="PAS_4"/>
</dbReference>
<dbReference type="InterPro" id="IPR003594">
    <property type="entry name" value="HATPase_dom"/>
</dbReference>
<organism evidence="15 16">
    <name type="scientific">Pedosphaera parvula (strain Ellin514)</name>
    <dbReference type="NCBI Taxonomy" id="320771"/>
    <lineage>
        <taxon>Bacteria</taxon>
        <taxon>Pseudomonadati</taxon>
        <taxon>Verrucomicrobiota</taxon>
        <taxon>Pedosphaerae</taxon>
        <taxon>Pedosphaerales</taxon>
        <taxon>Pedosphaeraceae</taxon>
        <taxon>Pedosphaera</taxon>
    </lineage>
</organism>
<evidence type="ECO:0000256" key="2">
    <source>
        <dbReference type="ARBA" id="ARBA00012438"/>
    </source>
</evidence>
<dbReference type="GO" id="GO:0005524">
    <property type="term" value="F:ATP binding"/>
    <property type="evidence" value="ECO:0007669"/>
    <property type="project" value="UniProtKB-KW"/>
</dbReference>
<dbReference type="AlphaFoldDB" id="B9XKL5"/>
<proteinExistence type="predicted"/>
<dbReference type="InterPro" id="IPR004358">
    <property type="entry name" value="Sig_transdc_His_kin-like_C"/>
</dbReference>
<dbReference type="InterPro" id="IPR003018">
    <property type="entry name" value="GAF"/>
</dbReference>
<dbReference type="FunFam" id="3.30.565.10:FF:000037">
    <property type="entry name" value="Hybrid sensor histidine kinase/response regulator"/>
    <property type="match status" value="1"/>
</dbReference>
<reference evidence="15 16" key="1">
    <citation type="journal article" date="2011" name="J. Bacteriol.">
        <title>Genome sequence of 'Pedosphaera parvula' Ellin514, an aerobic Verrucomicrobial isolate from pasture soil.</title>
        <authorList>
            <person name="Kant R."/>
            <person name="van Passel M.W."/>
            <person name="Sangwan P."/>
            <person name="Palva A."/>
            <person name="Lucas S."/>
            <person name="Copeland A."/>
            <person name="Lapidus A."/>
            <person name="Glavina Del Rio T."/>
            <person name="Dalin E."/>
            <person name="Tice H."/>
            <person name="Bruce D."/>
            <person name="Goodwin L."/>
            <person name="Pitluck S."/>
            <person name="Chertkov O."/>
            <person name="Larimer F.W."/>
            <person name="Land M.L."/>
            <person name="Hauser L."/>
            <person name="Brettin T.S."/>
            <person name="Detter J.C."/>
            <person name="Han S."/>
            <person name="de Vos W.M."/>
            <person name="Janssen P.H."/>
            <person name="Smidt H."/>
        </authorList>
    </citation>
    <scope>NUCLEOTIDE SEQUENCE [LARGE SCALE GENOMIC DNA]</scope>
    <source>
        <strain evidence="15 16">Ellin514</strain>
    </source>
</reference>